<dbReference type="Proteomes" id="UP000054270">
    <property type="component" value="Unassembled WGS sequence"/>
</dbReference>
<keyword evidence="2" id="KW-1185">Reference proteome</keyword>
<dbReference type="AlphaFoldDB" id="A0A0D2LP72"/>
<sequence>ALHLELFRAQALHLEALHLKRGSSGHRLFISRNRLFRAQALHLKLFRAQALHLKLFREQALHLKLFLPQTLIAQAVKANTLHEDSRQSGLL</sequence>
<gene>
    <name evidence="1" type="ORF">HYPSUDRAFT_210343</name>
</gene>
<reference evidence="2" key="1">
    <citation type="submission" date="2014-04" db="EMBL/GenBank/DDBJ databases">
        <title>Evolutionary Origins and Diversification of the Mycorrhizal Mutualists.</title>
        <authorList>
            <consortium name="DOE Joint Genome Institute"/>
            <consortium name="Mycorrhizal Genomics Consortium"/>
            <person name="Kohler A."/>
            <person name="Kuo A."/>
            <person name="Nagy L.G."/>
            <person name="Floudas D."/>
            <person name="Copeland A."/>
            <person name="Barry K.W."/>
            <person name="Cichocki N."/>
            <person name="Veneault-Fourrey C."/>
            <person name="LaButti K."/>
            <person name="Lindquist E.A."/>
            <person name="Lipzen A."/>
            <person name="Lundell T."/>
            <person name="Morin E."/>
            <person name="Murat C."/>
            <person name="Riley R."/>
            <person name="Ohm R."/>
            <person name="Sun H."/>
            <person name="Tunlid A."/>
            <person name="Henrissat B."/>
            <person name="Grigoriev I.V."/>
            <person name="Hibbett D.S."/>
            <person name="Martin F."/>
        </authorList>
    </citation>
    <scope>NUCLEOTIDE SEQUENCE [LARGE SCALE GENOMIC DNA]</scope>
    <source>
        <strain evidence="2">FD-334 SS-4</strain>
    </source>
</reference>
<name>A0A0D2LP72_HYPSF</name>
<evidence type="ECO:0000313" key="1">
    <source>
        <dbReference type="EMBL" id="KJA12593.1"/>
    </source>
</evidence>
<protein>
    <submittedName>
        <fullName evidence="1">Uncharacterized protein</fullName>
    </submittedName>
</protein>
<organism evidence="1 2">
    <name type="scientific">Hypholoma sublateritium (strain FD-334 SS-4)</name>
    <dbReference type="NCBI Taxonomy" id="945553"/>
    <lineage>
        <taxon>Eukaryota</taxon>
        <taxon>Fungi</taxon>
        <taxon>Dikarya</taxon>
        <taxon>Basidiomycota</taxon>
        <taxon>Agaricomycotina</taxon>
        <taxon>Agaricomycetes</taxon>
        <taxon>Agaricomycetidae</taxon>
        <taxon>Agaricales</taxon>
        <taxon>Agaricineae</taxon>
        <taxon>Strophariaceae</taxon>
        <taxon>Hypholoma</taxon>
    </lineage>
</organism>
<accession>A0A0D2LP72</accession>
<dbReference type="EMBL" id="KN818099">
    <property type="protein sequence ID" value="KJA12593.1"/>
    <property type="molecule type" value="Genomic_DNA"/>
</dbReference>
<feature type="non-terminal residue" evidence="1">
    <location>
        <position position="1"/>
    </location>
</feature>
<evidence type="ECO:0000313" key="2">
    <source>
        <dbReference type="Proteomes" id="UP000054270"/>
    </source>
</evidence>
<proteinExistence type="predicted"/>